<feature type="domain" description="Pyruvate carboxyltransferase" evidence="2">
    <location>
        <begin position="274"/>
        <end position="340"/>
    </location>
</feature>
<feature type="domain" description="Pyruvate carboxyltransferase" evidence="2">
    <location>
        <begin position="94"/>
        <end position="206"/>
    </location>
</feature>
<dbReference type="GO" id="GO:0009507">
    <property type="term" value="C:chloroplast"/>
    <property type="evidence" value="ECO:0000318"/>
    <property type="project" value="GO_Central"/>
</dbReference>
<dbReference type="Pfam" id="PF00682">
    <property type="entry name" value="HMGL-like"/>
    <property type="match status" value="2"/>
</dbReference>
<dbReference type="Proteomes" id="UP000001514">
    <property type="component" value="Unassembled WGS sequence"/>
</dbReference>
<dbReference type="InterPro" id="IPR050073">
    <property type="entry name" value="2-IPM_HCS-like"/>
</dbReference>
<feature type="compositionally biased region" description="Polar residues" evidence="1">
    <location>
        <begin position="10"/>
        <end position="20"/>
    </location>
</feature>
<dbReference type="eggNOG" id="KOG2367">
    <property type="taxonomic scope" value="Eukaryota"/>
</dbReference>
<dbReference type="KEGG" id="smo:SELMODRAFT_413264"/>
<name>D8RNW2_SELML</name>
<evidence type="ECO:0000313" key="4">
    <source>
        <dbReference type="Proteomes" id="UP000001514"/>
    </source>
</evidence>
<dbReference type="AlphaFoldDB" id="D8RNW2"/>
<gene>
    <name evidence="3" type="ORF">SELMODRAFT_413264</name>
</gene>
<evidence type="ECO:0000313" key="3">
    <source>
        <dbReference type="EMBL" id="EFJ26150.1"/>
    </source>
</evidence>
<dbReference type="PANTHER" id="PTHR10277:SF9">
    <property type="entry name" value="2-ISOPROPYLMALATE SYNTHASE 1, CHLOROPLASTIC-RELATED"/>
    <property type="match status" value="1"/>
</dbReference>
<dbReference type="PANTHER" id="PTHR10277">
    <property type="entry name" value="HOMOCITRATE SYNTHASE-RELATED"/>
    <property type="match status" value="1"/>
</dbReference>
<dbReference type="InParanoid" id="D8RNW2"/>
<dbReference type="EMBL" id="GL377585">
    <property type="protein sequence ID" value="EFJ26150.1"/>
    <property type="molecule type" value="Genomic_DNA"/>
</dbReference>
<sequence>MAPSLRQSRRSSTVANSQIYSRAHSTREQQSLPQNYVQILDTTLRDLRECASPSSTSSTSPQESRAVELIARQVGSYKQGEDLLHRGPDEEEQHVPVICGLARCVKSDIDAAWRAIRYAHKPRILAFISTSDIHMKHKLNKSPSQVLATAAEMVAYAKSLGCHDIQSDPEFLCEIFEAVIEAGATTIGIGDTVGYLFPSEIASLVNRAFCVGDHSDQRLLEDENIPVCRTRACTKKLACFFRWGQQGTWSPGRRLTGRFMMLGGMAPIFPINYVQLLSTTLRDSEQSLGVCFSIQQKLDSAKHLAKLRVDVNHDAGFLETSPQESWAVELIVVETKKAKVKWRGFVRDFRGCRATAIGFGQFRAYMGVMGTRTTRQRVSGHRGHQPPLLDDGVSVTDSHMDCYAYLQTVITQAGGKTLGDGQRNLKSTWMLQLVTTVLDSWISLAFTGWLHGADCKTKFQYYLTNVNITRTIGPSVYNPLGKCALQTLSRYRLECTISIA</sequence>
<feature type="region of interest" description="Disordered" evidence="1">
    <location>
        <begin position="1"/>
        <end position="34"/>
    </location>
</feature>
<organism evidence="4">
    <name type="scientific">Selaginella moellendorffii</name>
    <name type="common">Spikemoss</name>
    <dbReference type="NCBI Taxonomy" id="88036"/>
    <lineage>
        <taxon>Eukaryota</taxon>
        <taxon>Viridiplantae</taxon>
        <taxon>Streptophyta</taxon>
        <taxon>Embryophyta</taxon>
        <taxon>Tracheophyta</taxon>
        <taxon>Lycopodiopsida</taxon>
        <taxon>Selaginellales</taxon>
        <taxon>Selaginellaceae</taxon>
        <taxon>Selaginella</taxon>
    </lineage>
</organism>
<dbReference type="SUPFAM" id="SSF51569">
    <property type="entry name" value="Aldolase"/>
    <property type="match status" value="2"/>
</dbReference>
<dbReference type="Gene3D" id="3.20.20.70">
    <property type="entry name" value="Aldolase class I"/>
    <property type="match status" value="2"/>
</dbReference>
<dbReference type="InterPro" id="IPR000891">
    <property type="entry name" value="PYR_CT"/>
</dbReference>
<protein>
    <recommendedName>
        <fullName evidence="2">Pyruvate carboxyltransferase domain-containing protein</fullName>
    </recommendedName>
</protein>
<dbReference type="STRING" id="88036.D8RNW2"/>
<reference evidence="3 4" key="1">
    <citation type="journal article" date="2011" name="Science">
        <title>The Selaginella genome identifies genetic changes associated with the evolution of vascular plants.</title>
        <authorList>
            <person name="Banks J.A."/>
            <person name="Nishiyama T."/>
            <person name="Hasebe M."/>
            <person name="Bowman J.L."/>
            <person name="Gribskov M."/>
            <person name="dePamphilis C."/>
            <person name="Albert V.A."/>
            <person name="Aono N."/>
            <person name="Aoyama T."/>
            <person name="Ambrose B.A."/>
            <person name="Ashton N.W."/>
            <person name="Axtell M.J."/>
            <person name="Barker E."/>
            <person name="Barker M.S."/>
            <person name="Bennetzen J.L."/>
            <person name="Bonawitz N.D."/>
            <person name="Chapple C."/>
            <person name="Cheng C."/>
            <person name="Correa L.G."/>
            <person name="Dacre M."/>
            <person name="DeBarry J."/>
            <person name="Dreyer I."/>
            <person name="Elias M."/>
            <person name="Engstrom E.M."/>
            <person name="Estelle M."/>
            <person name="Feng L."/>
            <person name="Finet C."/>
            <person name="Floyd S.K."/>
            <person name="Frommer W.B."/>
            <person name="Fujita T."/>
            <person name="Gramzow L."/>
            <person name="Gutensohn M."/>
            <person name="Harholt J."/>
            <person name="Hattori M."/>
            <person name="Heyl A."/>
            <person name="Hirai T."/>
            <person name="Hiwatashi Y."/>
            <person name="Ishikawa M."/>
            <person name="Iwata M."/>
            <person name="Karol K.G."/>
            <person name="Koehler B."/>
            <person name="Kolukisaoglu U."/>
            <person name="Kubo M."/>
            <person name="Kurata T."/>
            <person name="Lalonde S."/>
            <person name="Li K."/>
            <person name="Li Y."/>
            <person name="Litt A."/>
            <person name="Lyons E."/>
            <person name="Manning G."/>
            <person name="Maruyama T."/>
            <person name="Michael T.P."/>
            <person name="Mikami K."/>
            <person name="Miyazaki S."/>
            <person name="Morinaga S."/>
            <person name="Murata T."/>
            <person name="Mueller-Roeber B."/>
            <person name="Nelson D.R."/>
            <person name="Obara M."/>
            <person name="Oguri Y."/>
            <person name="Olmstead R.G."/>
            <person name="Onodera N."/>
            <person name="Petersen B.L."/>
            <person name="Pils B."/>
            <person name="Prigge M."/>
            <person name="Rensing S.A."/>
            <person name="Riano-Pachon D.M."/>
            <person name="Roberts A.W."/>
            <person name="Sato Y."/>
            <person name="Scheller H.V."/>
            <person name="Schulz B."/>
            <person name="Schulz C."/>
            <person name="Shakirov E.V."/>
            <person name="Shibagaki N."/>
            <person name="Shinohara N."/>
            <person name="Shippen D.E."/>
            <person name="Soerensen I."/>
            <person name="Sotooka R."/>
            <person name="Sugimoto N."/>
            <person name="Sugita M."/>
            <person name="Sumikawa N."/>
            <person name="Tanurdzic M."/>
            <person name="Theissen G."/>
            <person name="Ulvskov P."/>
            <person name="Wakazuki S."/>
            <person name="Weng J.K."/>
            <person name="Willats W.W."/>
            <person name="Wipf D."/>
            <person name="Wolf P.G."/>
            <person name="Yang L."/>
            <person name="Zimmer A.D."/>
            <person name="Zhu Q."/>
            <person name="Mitros T."/>
            <person name="Hellsten U."/>
            <person name="Loque D."/>
            <person name="Otillar R."/>
            <person name="Salamov A."/>
            <person name="Schmutz J."/>
            <person name="Shapiro H."/>
            <person name="Lindquist E."/>
            <person name="Lucas S."/>
            <person name="Rokhsar D."/>
            <person name="Grigoriev I.V."/>
        </authorList>
    </citation>
    <scope>NUCLEOTIDE SEQUENCE [LARGE SCALE GENOMIC DNA]</scope>
</reference>
<evidence type="ECO:0000259" key="2">
    <source>
        <dbReference type="Pfam" id="PF00682"/>
    </source>
</evidence>
<keyword evidence="4" id="KW-1185">Reference proteome</keyword>
<evidence type="ECO:0000256" key="1">
    <source>
        <dbReference type="SAM" id="MobiDB-lite"/>
    </source>
</evidence>
<dbReference type="InterPro" id="IPR013785">
    <property type="entry name" value="Aldolase_TIM"/>
</dbReference>
<dbReference type="Gramene" id="EFJ26150">
    <property type="protein sequence ID" value="EFJ26150"/>
    <property type="gene ID" value="SELMODRAFT_413264"/>
</dbReference>
<accession>D8RNW2</accession>
<proteinExistence type="predicted"/>
<dbReference type="GO" id="GO:0003852">
    <property type="term" value="F:2-isopropylmalate synthase activity"/>
    <property type="evidence" value="ECO:0000318"/>
    <property type="project" value="GO_Central"/>
</dbReference>
<dbReference type="HOGENOM" id="CLU_545639_0_0_1"/>
<dbReference type="GO" id="GO:0009098">
    <property type="term" value="P:L-leucine biosynthetic process"/>
    <property type="evidence" value="ECO:0000318"/>
    <property type="project" value="GO_Central"/>
</dbReference>